<protein>
    <submittedName>
        <fullName evidence="1">Uncharacterized protein</fullName>
    </submittedName>
</protein>
<accession>A0A2I2MUJ6</accession>
<organism evidence="1">
    <name type="scientific">uncultured Caudovirales phage</name>
    <dbReference type="NCBI Taxonomy" id="2100421"/>
    <lineage>
        <taxon>Viruses</taxon>
        <taxon>Duplodnaviria</taxon>
        <taxon>Heunggongvirae</taxon>
        <taxon>Uroviricota</taxon>
        <taxon>Caudoviricetes</taxon>
        <taxon>Peduoviridae</taxon>
        <taxon>Maltschvirus</taxon>
        <taxon>Maltschvirus maltsch</taxon>
    </lineage>
</organism>
<proteinExistence type="predicted"/>
<dbReference type="EMBL" id="MF417861">
    <property type="protein sequence ID" value="ASN67650.1"/>
    <property type="molecule type" value="Genomic_DNA"/>
</dbReference>
<reference evidence="1" key="1">
    <citation type="submission" date="2017-06" db="EMBL/GenBank/DDBJ databases">
        <title>Novel phages from South African skin metaviromes.</title>
        <authorList>
            <person name="van Zyl L.J."/>
            <person name="Abrahams Y."/>
            <person name="Stander E.A."/>
            <person name="Kirby B.M."/>
            <person name="Clavaud C."/>
            <person name="Farcet C."/>
            <person name="Breton L."/>
            <person name="Trindade M.I."/>
        </authorList>
    </citation>
    <scope>NUCLEOTIDE SEQUENCE</scope>
</reference>
<gene>
    <name evidence="1" type="ORF">7F20_9</name>
</gene>
<evidence type="ECO:0000313" key="1">
    <source>
        <dbReference type="EMBL" id="ASN67650.1"/>
    </source>
</evidence>
<sequence>MDYSKRLDDVMDEYLQVFAKDPNDILTDDMTDYDKIKKLEQAIQSGASDE</sequence>
<name>A0A2I2MUJ6_9CAUD</name>